<sequence>MSVARVREIANRMKARGFRVVFEPGWERRGNGMSPAYTGDIVHHTATGFANSNLSILIHGRSDLPGPLCNFTTWADGTLGVIAAFPANHAGASGGRNTRPLPVTRSFNKYVLGNEIAYPGTEPMTDAQYHTATTLSAVINEVLGHKDDAHTKAHAETSVTGKWDPGRGNGVTYDMNAFRSIVRKAMHGNGRTPFGGSAAPKRSSLALLEDAAMELKPTPHGTISLGVPERGLSLQIQVAGAAGTPPPKLTIHRIAFMTGDGKKRPLKMTGPKTVPAGDPWQGDWLNAQPGETSVLIEYSFAGRGAKNHTATASFRRDY</sequence>
<dbReference type="Gene3D" id="3.40.80.10">
    <property type="entry name" value="Peptidoglycan recognition protein-like"/>
    <property type="match status" value="1"/>
</dbReference>
<dbReference type="SUPFAM" id="SSF55846">
    <property type="entry name" value="N-acetylmuramoyl-L-alanine amidase-like"/>
    <property type="match status" value="1"/>
</dbReference>
<protein>
    <recommendedName>
        <fullName evidence="1">N-acetylmuramoyl-L-alanine amidase domain-containing protein</fullName>
    </recommendedName>
</protein>
<dbReference type="RefSeq" id="WP_183787129.1">
    <property type="nucleotide sequence ID" value="NZ_JACIBS010000009.1"/>
</dbReference>
<organism evidence="2 3">
    <name type="scientific">Prauserella sediminis</name>
    <dbReference type="NCBI Taxonomy" id="577680"/>
    <lineage>
        <taxon>Bacteria</taxon>
        <taxon>Bacillati</taxon>
        <taxon>Actinomycetota</taxon>
        <taxon>Actinomycetes</taxon>
        <taxon>Pseudonocardiales</taxon>
        <taxon>Pseudonocardiaceae</taxon>
        <taxon>Prauserella</taxon>
        <taxon>Prauserella salsuginis group</taxon>
    </lineage>
</organism>
<evidence type="ECO:0000313" key="2">
    <source>
        <dbReference type="EMBL" id="MBB3665929.1"/>
    </source>
</evidence>
<comment type="caution">
    <text evidence="2">The sequence shown here is derived from an EMBL/GenBank/DDBJ whole genome shotgun (WGS) entry which is preliminary data.</text>
</comment>
<evidence type="ECO:0000259" key="1">
    <source>
        <dbReference type="Pfam" id="PF01510"/>
    </source>
</evidence>
<proteinExistence type="predicted"/>
<dbReference type="GO" id="GO:0009253">
    <property type="term" value="P:peptidoglycan catabolic process"/>
    <property type="evidence" value="ECO:0007669"/>
    <property type="project" value="InterPro"/>
</dbReference>
<evidence type="ECO:0000313" key="3">
    <source>
        <dbReference type="Proteomes" id="UP000564573"/>
    </source>
</evidence>
<dbReference type="Proteomes" id="UP000564573">
    <property type="component" value="Unassembled WGS sequence"/>
</dbReference>
<keyword evidence="3" id="KW-1185">Reference proteome</keyword>
<reference evidence="2 3" key="1">
    <citation type="submission" date="2020-08" db="EMBL/GenBank/DDBJ databases">
        <title>Sequencing the genomes of 1000 actinobacteria strains.</title>
        <authorList>
            <person name="Klenk H.-P."/>
        </authorList>
    </citation>
    <scope>NUCLEOTIDE SEQUENCE [LARGE SCALE GENOMIC DNA]</scope>
    <source>
        <strain evidence="2 3">DSM 45267</strain>
    </source>
</reference>
<gene>
    <name evidence="2" type="ORF">FB384_004888</name>
</gene>
<dbReference type="InterPro" id="IPR002502">
    <property type="entry name" value="Amidase_domain"/>
</dbReference>
<feature type="domain" description="N-acetylmuramoyl-L-alanine amidase" evidence="1">
    <location>
        <begin position="41"/>
        <end position="167"/>
    </location>
</feature>
<dbReference type="GO" id="GO:0008745">
    <property type="term" value="F:N-acetylmuramoyl-L-alanine amidase activity"/>
    <property type="evidence" value="ECO:0007669"/>
    <property type="project" value="InterPro"/>
</dbReference>
<dbReference type="EMBL" id="JACIBS010000009">
    <property type="protein sequence ID" value="MBB3665929.1"/>
    <property type="molecule type" value="Genomic_DNA"/>
</dbReference>
<name>A0A839XV50_9PSEU</name>
<dbReference type="Pfam" id="PF01510">
    <property type="entry name" value="Amidase_2"/>
    <property type="match status" value="1"/>
</dbReference>
<dbReference type="InterPro" id="IPR036505">
    <property type="entry name" value="Amidase/PGRP_sf"/>
</dbReference>
<dbReference type="AlphaFoldDB" id="A0A839XV50"/>
<accession>A0A839XV50</accession>